<gene>
    <name evidence="1" type="ORF">DCF15_17650</name>
</gene>
<organism evidence="1 2">
    <name type="scientific">Phormidesmis priestleyi</name>
    <dbReference type="NCBI Taxonomy" id="268141"/>
    <lineage>
        <taxon>Bacteria</taxon>
        <taxon>Bacillati</taxon>
        <taxon>Cyanobacteriota</taxon>
        <taxon>Cyanophyceae</taxon>
        <taxon>Leptolyngbyales</taxon>
        <taxon>Leptolyngbyaceae</taxon>
        <taxon>Phormidesmis</taxon>
    </lineage>
</organism>
<dbReference type="EMBL" id="QBMP01000231">
    <property type="protein sequence ID" value="PZO48737.1"/>
    <property type="molecule type" value="Genomic_DNA"/>
</dbReference>
<sequence>MLARPRCGGWVAEIEPDSFPDLRFQALNLSLGLCRTGVHDAGSVIAKTGASGIGAPHLDWRQRDRATGKHQHPQKAYLLWALTGREPNANFTRIDILRNAIIAQESAGDAAVVNPNSGALGLGQVLPDNLAGDGKGWDFEALGRDLSPSEFLADPDAQTKIINHQLSKIHDEQLAAGKSEDDAIRRTAATWYSGQADLADDTMPQTYGSGSYPSIKDYSDEVLNRVHQMRLKQLDRQVL</sequence>
<reference evidence="2" key="1">
    <citation type="submission" date="2018-04" db="EMBL/GenBank/DDBJ databases">
        <authorList>
            <person name="Cornet L."/>
        </authorList>
    </citation>
    <scope>NUCLEOTIDE SEQUENCE [LARGE SCALE GENOMIC DNA]</scope>
</reference>
<evidence type="ECO:0000313" key="1">
    <source>
        <dbReference type="EMBL" id="PZO48737.1"/>
    </source>
</evidence>
<proteinExistence type="predicted"/>
<name>A0A2W4X023_9CYAN</name>
<accession>A0A2W4X023</accession>
<dbReference type="Gene3D" id="1.10.530.10">
    <property type="match status" value="1"/>
</dbReference>
<protein>
    <recommendedName>
        <fullName evidence="3">Transglycosylase SLT domain-containing protein</fullName>
    </recommendedName>
</protein>
<evidence type="ECO:0008006" key="3">
    <source>
        <dbReference type="Google" id="ProtNLM"/>
    </source>
</evidence>
<reference evidence="1 2" key="2">
    <citation type="submission" date="2018-06" db="EMBL/GenBank/DDBJ databases">
        <title>Metagenomic assembly of (sub)arctic Cyanobacteria and their associated microbiome from non-axenic cultures.</title>
        <authorList>
            <person name="Baurain D."/>
        </authorList>
    </citation>
    <scope>NUCLEOTIDE SEQUENCE [LARGE SCALE GENOMIC DNA]</scope>
    <source>
        <strain evidence="1">ULC027bin1</strain>
    </source>
</reference>
<dbReference type="SUPFAM" id="SSF53955">
    <property type="entry name" value="Lysozyme-like"/>
    <property type="match status" value="1"/>
</dbReference>
<dbReference type="InterPro" id="IPR023346">
    <property type="entry name" value="Lysozyme-like_dom_sf"/>
</dbReference>
<dbReference type="AlphaFoldDB" id="A0A2W4X023"/>
<dbReference type="Proteomes" id="UP000249794">
    <property type="component" value="Unassembled WGS sequence"/>
</dbReference>
<evidence type="ECO:0000313" key="2">
    <source>
        <dbReference type="Proteomes" id="UP000249794"/>
    </source>
</evidence>
<comment type="caution">
    <text evidence="1">The sequence shown here is derived from an EMBL/GenBank/DDBJ whole genome shotgun (WGS) entry which is preliminary data.</text>
</comment>